<dbReference type="EMBL" id="ASYV01000222">
    <property type="protein sequence ID" value="EQD90692.1"/>
    <property type="molecule type" value="Genomic_DNA"/>
</dbReference>
<comment type="caution">
    <text evidence="1">The sequence shown here is derived from an EMBL/GenBank/DDBJ whole genome shotgun (WGS) entry which is preliminary data.</text>
</comment>
<evidence type="ECO:0000313" key="1">
    <source>
        <dbReference type="EMBL" id="EQD90692.1"/>
    </source>
</evidence>
<organism evidence="1 2">
    <name type="scientific">Helicobacter pylori PZ5080</name>
    <dbReference type="NCBI Taxonomy" id="1337394"/>
    <lineage>
        <taxon>Bacteria</taxon>
        <taxon>Pseudomonadati</taxon>
        <taxon>Campylobacterota</taxon>
        <taxon>Epsilonproteobacteria</taxon>
        <taxon>Campylobacterales</taxon>
        <taxon>Helicobacteraceae</taxon>
        <taxon>Helicobacter</taxon>
    </lineage>
</organism>
<dbReference type="AlphaFoldDB" id="T2SDJ7"/>
<sequence>MDLRKKFYSLRKRKGEGYKPYKRGQKIKIANHINIDQN</sequence>
<dbReference type="Proteomes" id="UP000015663">
    <property type="component" value="Unassembled WGS sequence"/>
</dbReference>
<dbReference type="PATRIC" id="fig|1337394.3.peg.1378"/>
<gene>
    <name evidence="1" type="ORF">L934_02960</name>
</gene>
<evidence type="ECO:0000313" key="2">
    <source>
        <dbReference type="Proteomes" id="UP000015663"/>
    </source>
</evidence>
<accession>T2SDJ7</accession>
<name>T2SDJ7_HELPX</name>
<proteinExistence type="predicted"/>
<protein>
    <submittedName>
        <fullName evidence="1">Uncharacterized protein</fullName>
    </submittedName>
</protein>
<reference evidence="1 2" key="1">
    <citation type="journal article" date="2013" name="Genome Announc.">
        <title>Draft Genome Sequences of Helicobacter pylori Strains Isolated from Regions of Low and High Gastric Cancer Risk in Colombia.</title>
        <authorList>
            <person name="Sheh A."/>
            <person name="Piazuelo M.B."/>
            <person name="Wilson K.T."/>
            <person name="Correa P."/>
            <person name="Fox J.G."/>
        </authorList>
    </citation>
    <scope>NUCLEOTIDE SEQUENCE [LARGE SCALE GENOMIC DNA]</scope>
    <source>
        <strain evidence="1 2">PZ5080</strain>
    </source>
</reference>